<feature type="domain" description="RanBP2-type" evidence="7">
    <location>
        <begin position="428"/>
        <end position="458"/>
    </location>
</feature>
<dbReference type="PROSITE" id="PS01358">
    <property type="entry name" value="ZF_RANBP2_1"/>
    <property type="match status" value="1"/>
</dbReference>
<dbReference type="GO" id="GO:0008270">
    <property type="term" value="F:zinc ion binding"/>
    <property type="evidence" value="ECO:0007669"/>
    <property type="project" value="UniProtKB-KW"/>
</dbReference>
<feature type="region of interest" description="Disordered" evidence="5">
    <location>
        <begin position="168"/>
        <end position="224"/>
    </location>
</feature>
<dbReference type="InterPro" id="IPR001876">
    <property type="entry name" value="Znf_RanBP2"/>
</dbReference>
<name>A0A9W9YQT8_9CNID</name>
<feature type="chain" id="PRO_5040720929" description="RanBP2-type domain-containing protein" evidence="6">
    <location>
        <begin position="26"/>
        <end position="500"/>
    </location>
</feature>
<feature type="signal peptide" evidence="6">
    <location>
        <begin position="1"/>
        <end position="25"/>
    </location>
</feature>
<keyword evidence="1" id="KW-0479">Metal-binding</keyword>
<dbReference type="EMBL" id="MU827306">
    <property type="protein sequence ID" value="KAJ7363377.1"/>
    <property type="molecule type" value="Genomic_DNA"/>
</dbReference>
<proteinExistence type="predicted"/>
<dbReference type="Proteomes" id="UP001163046">
    <property type="component" value="Unassembled WGS sequence"/>
</dbReference>
<feature type="region of interest" description="Disordered" evidence="5">
    <location>
        <begin position="106"/>
        <end position="133"/>
    </location>
</feature>
<gene>
    <name evidence="8" type="ORF">OS493_011665</name>
</gene>
<sequence length="500" mass="55451">MEEISVTVLFFSFLVLSLMSDIVNKCDLAYSLIQKYQDNDSALVEEKHNIYRLVDEVSALMEKCELEPSEIDNITYYFEYDVACILETQIGEVRFLKPGQKEEPFAGLNRHELSGKKDTQDAESQTEDVQRNGDQPLFESLLQGLEEIVHTGLTAQAWDNNPTLELHLHESESSDHSSSEFEELEGPSGHSDDEENDNADDNNDEDDDDESEVELEGAVGGEILPTMQRRVFKDLRNSEDEREILPTTQRAVFKDLRNSEDEQTSLLAELQIEIDRVRLLSLTGDPISLSDGATGVTANSTESEDAGGDSVRQPNMNADWSFPSSNQGETLSLDSALPLPRQALVSTDGLSLQSQDRTQCSAVNCQHPAAPASLKCQHCRRSYCPSCAPLSLACRKNPSGHHFVSKLFRNRGPKISTKVVTRKPKREEAGPPWACKQCTMVNGPQVLVCLGCDTLRETDVQEGRNVCPMCTLVNEPGKIKCELCDTELVSQEEANSAAES</sequence>
<evidence type="ECO:0000256" key="2">
    <source>
        <dbReference type="ARBA" id="ARBA00022771"/>
    </source>
</evidence>
<dbReference type="Gene3D" id="2.30.30.380">
    <property type="entry name" value="Zn-finger domain of Sec23/24"/>
    <property type="match status" value="1"/>
</dbReference>
<dbReference type="AlphaFoldDB" id="A0A9W9YQT8"/>
<dbReference type="SMART" id="SM00547">
    <property type="entry name" value="ZnF_RBZ"/>
    <property type="match status" value="2"/>
</dbReference>
<feature type="compositionally biased region" description="Polar residues" evidence="5">
    <location>
        <begin position="312"/>
        <end position="331"/>
    </location>
</feature>
<keyword evidence="9" id="KW-1185">Reference proteome</keyword>
<keyword evidence="6" id="KW-0732">Signal</keyword>
<evidence type="ECO:0000256" key="5">
    <source>
        <dbReference type="SAM" id="MobiDB-lite"/>
    </source>
</evidence>
<feature type="compositionally biased region" description="Basic and acidic residues" evidence="5">
    <location>
        <begin position="168"/>
        <end position="179"/>
    </location>
</feature>
<accession>A0A9W9YQT8</accession>
<feature type="compositionally biased region" description="Basic and acidic residues" evidence="5">
    <location>
        <begin position="106"/>
        <end position="120"/>
    </location>
</feature>
<evidence type="ECO:0000256" key="3">
    <source>
        <dbReference type="ARBA" id="ARBA00022833"/>
    </source>
</evidence>
<keyword evidence="2 4" id="KW-0863">Zinc-finger</keyword>
<evidence type="ECO:0000256" key="1">
    <source>
        <dbReference type="ARBA" id="ARBA00022723"/>
    </source>
</evidence>
<feature type="region of interest" description="Disordered" evidence="5">
    <location>
        <begin position="288"/>
        <end position="331"/>
    </location>
</feature>
<dbReference type="OrthoDB" id="6270329at2759"/>
<evidence type="ECO:0000256" key="4">
    <source>
        <dbReference type="PROSITE-ProRule" id="PRU00322"/>
    </source>
</evidence>
<reference evidence="8" key="1">
    <citation type="submission" date="2023-01" db="EMBL/GenBank/DDBJ databases">
        <title>Genome assembly of the deep-sea coral Lophelia pertusa.</title>
        <authorList>
            <person name="Herrera S."/>
            <person name="Cordes E."/>
        </authorList>
    </citation>
    <scope>NUCLEOTIDE SEQUENCE</scope>
    <source>
        <strain evidence="8">USNM1676648</strain>
        <tissue evidence="8">Polyp</tissue>
    </source>
</reference>
<protein>
    <recommendedName>
        <fullName evidence="7">RanBP2-type domain-containing protein</fullName>
    </recommendedName>
</protein>
<comment type="caution">
    <text evidence="8">The sequence shown here is derived from an EMBL/GenBank/DDBJ whole genome shotgun (WGS) entry which is preliminary data.</text>
</comment>
<evidence type="ECO:0000256" key="6">
    <source>
        <dbReference type="SAM" id="SignalP"/>
    </source>
</evidence>
<organism evidence="8 9">
    <name type="scientific">Desmophyllum pertusum</name>
    <dbReference type="NCBI Taxonomy" id="174260"/>
    <lineage>
        <taxon>Eukaryota</taxon>
        <taxon>Metazoa</taxon>
        <taxon>Cnidaria</taxon>
        <taxon>Anthozoa</taxon>
        <taxon>Hexacorallia</taxon>
        <taxon>Scleractinia</taxon>
        <taxon>Caryophylliina</taxon>
        <taxon>Caryophylliidae</taxon>
        <taxon>Desmophyllum</taxon>
    </lineage>
</organism>
<dbReference type="PROSITE" id="PS50199">
    <property type="entry name" value="ZF_RANBP2_2"/>
    <property type="match status" value="1"/>
</dbReference>
<feature type="compositionally biased region" description="Acidic residues" evidence="5">
    <location>
        <begin position="192"/>
        <end position="215"/>
    </location>
</feature>
<keyword evidence="3" id="KW-0862">Zinc</keyword>
<evidence type="ECO:0000259" key="7">
    <source>
        <dbReference type="PROSITE" id="PS50199"/>
    </source>
</evidence>
<evidence type="ECO:0000313" key="9">
    <source>
        <dbReference type="Proteomes" id="UP001163046"/>
    </source>
</evidence>
<evidence type="ECO:0000313" key="8">
    <source>
        <dbReference type="EMBL" id="KAJ7363377.1"/>
    </source>
</evidence>